<evidence type="ECO:0000313" key="1">
    <source>
        <dbReference type="EMBL" id="KAH7979226.1"/>
    </source>
</evidence>
<accession>A0ACB8DY71</accession>
<gene>
    <name evidence="1" type="ORF">HPB49_008792</name>
</gene>
<sequence length="254" mass="27829">MSEDSGASRAEVPEAGEVAISIESFQHSQKNVHFYTGLPDYVAFEDLYWRLADDTVTHFQLSYLTATSCSCSSYVRCWLGLPERDLAFRFCVSSNTVSNICLTWANFVYGHLHHLCSGHCACGRGAPLLHSSRKFVSDCDHCPTNCRSEPQELSDTGKVVTSHSTHSTTIFVCPPMDMESTRQIVQAYNCQEGPPSYVDSCKTGETHIAVQDILHEVGLPPNVSRLLGQHGSGSGLTADDIVSLCGDIEHVIPK</sequence>
<keyword evidence="2" id="KW-1185">Reference proteome</keyword>
<proteinExistence type="predicted"/>
<dbReference type="EMBL" id="CM023470">
    <property type="protein sequence ID" value="KAH7979226.1"/>
    <property type="molecule type" value="Genomic_DNA"/>
</dbReference>
<dbReference type="Proteomes" id="UP000821865">
    <property type="component" value="Chromosome 1"/>
</dbReference>
<comment type="caution">
    <text evidence="1">The sequence shown here is derived from an EMBL/GenBank/DDBJ whole genome shotgun (WGS) entry which is preliminary data.</text>
</comment>
<organism evidence="1 2">
    <name type="scientific">Dermacentor silvarum</name>
    <name type="common">Tick</name>
    <dbReference type="NCBI Taxonomy" id="543639"/>
    <lineage>
        <taxon>Eukaryota</taxon>
        <taxon>Metazoa</taxon>
        <taxon>Ecdysozoa</taxon>
        <taxon>Arthropoda</taxon>
        <taxon>Chelicerata</taxon>
        <taxon>Arachnida</taxon>
        <taxon>Acari</taxon>
        <taxon>Parasitiformes</taxon>
        <taxon>Ixodida</taxon>
        <taxon>Ixodoidea</taxon>
        <taxon>Ixodidae</taxon>
        <taxon>Rhipicephalinae</taxon>
        <taxon>Dermacentor</taxon>
    </lineage>
</organism>
<evidence type="ECO:0000313" key="2">
    <source>
        <dbReference type="Proteomes" id="UP000821865"/>
    </source>
</evidence>
<protein>
    <submittedName>
        <fullName evidence="1">Uncharacterized protein</fullName>
    </submittedName>
</protein>
<reference evidence="1" key="1">
    <citation type="submission" date="2020-05" db="EMBL/GenBank/DDBJ databases">
        <title>Large-scale comparative analyses of tick genomes elucidate their genetic diversity and vector capacities.</title>
        <authorList>
            <person name="Jia N."/>
            <person name="Wang J."/>
            <person name="Shi W."/>
            <person name="Du L."/>
            <person name="Sun Y."/>
            <person name="Zhan W."/>
            <person name="Jiang J."/>
            <person name="Wang Q."/>
            <person name="Zhang B."/>
            <person name="Ji P."/>
            <person name="Sakyi L.B."/>
            <person name="Cui X."/>
            <person name="Yuan T."/>
            <person name="Jiang B."/>
            <person name="Yang W."/>
            <person name="Lam T.T.-Y."/>
            <person name="Chang Q."/>
            <person name="Ding S."/>
            <person name="Wang X."/>
            <person name="Zhu J."/>
            <person name="Ruan X."/>
            <person name="Zhao L."/>
            <person name="Wei J."/>
            <person name="Que T."/>
            <person name="Du C."/>
            <person name="Cheng J."/>
            <person name="Dai P."/>
            <person name="Han X."/>
            <person name="Huang E."/>
            <person name="Gao Y."/>
            <person name="Liu J."/>
            <person name="Shao H."/>
            <person name="Ye R."/>
            <person name="Li L."/>
            <person name="Wei W."/>
            <person name="Wang X."/>
            <person name="Wang C."/>
            <person name="Yang T."/>
            <person name="Huo Q."/>
            <person name="Li W."/>
            <person name="Guo W."/>
            <person name="Chen H."/>
            <person name="Zhou L."/>
            <person name="Ni X."/>
            <person name="Tian J."/>
            <person name="Zhou Y."/>
            <person name="Sheng Y."/>
            <person name="Liu T."/>
            <person name="Pan Y."/>
            <person name="Xia L."/>
            <person name="Li J."/>
            <person name="Zhao F."/>
            <person name="Cao W."/>
        </authorList>
    </citation>
    <scope>NUCLEOTIDE SEQUENCE</scope>
    <source>
        <strain evidence="1">Dsil-2018</strain>
    </source>
</reference>
<name>A0ACB8DY71_DERSI</name>